<keyword evidence="2 5" id="KW-0812">Transmembrane</keyword>
<organism evidence="6 7">
    <name type="scientific">Goodea atripinnis</name>
    <dbReference type="NCBI Taxonomy" id="208336"/>
    <lineage>
        <taxon>Eukaryota</taxon>
        <taxon>Metazoa</taxon>
        <taxon>Chordata</taxon>
        <taxon>Craniata</taxon>
        <taxon>Vertebrata</taxon>
        <taxon>Euteleostomi</taxon>
        <taxon>Actinopterygii</taxon>
        <taxon>Neopterygii</taxon>
        <taxon>Teleostei</taxon>
        <taxon>Neoteleostei</taxon>
        <taxon>Acanthomorphata</taxon>
        <taxon>Ovalentaria</taxon>
        <taxon>Atherinomorphae</taxon>
        <taxon>Cyprinodontiformes</taxon>
        <taxon>Goodeidae</taxon>
        <taxon>Goodea</taxon>
    </lineage>
</organism>
<name>A0ABV0P8G3_9TELE</name>
<comment type="subcellular location">
    <subcellularLocation>
        <location evidence="1">Membrane</location>
        <topology evidence="1">Multi-pass membrane protein</topology>
    </subcellularLocation>
</comment>
<accession>A0ABV0P8G3</accession>
<dbReference type="EMBL" id="JAHRIO010063784">
    <property type="protein sequence ID" value="MEQ2179724.1"/>
    <property type="molecule type" value="Genomic_DNA"/>
</dbReference>
<comment type="caution">
    <text evidence="6">The sequence shown here is derived from an EMBL/GenBank/DDBJ whole genome shotgun (WGS) entry which is preliminary data.</text>
</comment>
<gene>
    <name evidence="6" type="ORF">GOODEAATRI_028094</name>
</gene>
<evidence type="ECO:0000313" key="7">
    <source>
        <dbReference type="Proteomes" id="UP001476798"/>
    </source>
</evidence>
<dbReference type="Proteomes" id="UP001476798">
    <property type="component" value="Unassembled WGS sequence"/>
</dbReference>
<evidence type="ECO:0000256" key="4">
    <source>
        <dbReference type="SAM" id="MobiDB-lite"/>
    </source>
</evidence>
<keyword evidence="3 5" id="KW-0472">Membrane</keyword>
<proteinExistence type="predicted"/>
<evidence type="ECO:0000256" key="3">
    <source>
        <dbReference type="ARBA" id="ARBA00023136"/>
    </source>
</evidence>
<dbReference type="PANTHER" id="PTHR22914">
    <property type="entry name" value="CHITIN SYNTHASE"/>
    <property type="match status" value="1"/>
</dbReference>
<reference evidence="6 7" key="1">
    <citation type="submission" date="2021-06" db="EMBL/GenBank/DDBJ databases">
        <authorList>
            <person name="Palmer J.M."/>
        </authorList>
    </citation>
    <scope>NUCLEOTIDE SEQUENCE [LARGE SCALE GENOMIC DNA]</scope>
    <source>
        <strain evidence="6 7">GA_2019</strain>
        <tissue evidence="6">Muscle</tissue>
    </source>
</reference>
<sequence>EEETVFDSPVQCWKSQLQSLSSSIQLQEGFLDEDENQFWKELIERYLKPLQNDKEKQEQIKNDLQDLRNKINFSFFILNAFWLVAAFTFQAFEVFSIQINSVDMNLNQTGGKIQIEPISLMFILGFALSVLLQFIGMLYHRIATFIHYVAFLETEPKQQKSATKKRKQKDSTSNADSSSGFGTNIELSTITQEEDEVEMSDEADSEDELSERDIDERAG</sequence>
<protein>
    <recommendedName>
        <fullName evidence="8">Chloride channel CLIC-like protein 1</fullName>
    </recommendedName>
</protein>
<feature type="compositionally biased region" description="Acidic residues" evidence="4">
    <location>
        <begin position="192"/>
        <end position="210"/>
    </location>
</feature>
<dbReference type="PANTHER" id="PTHR22914:SF42">
    <property type="entry name" value="CHITIN SYNTHASE"/>
    <property type="match status" value="1"/>
</dbReference>
<evidence type="ECO:0008006" key="8">
    <source>
        <dbReference type="Google" id="ProtNLM"/>
    </source>
</evidence>
<feature type="region of interest" description="Disordered" evidence="4">
    <location>
        <begin position="159"/>
        <end position="219"/>
    </location>
</feature>
<keyword evidence="5" id="KW-1133">Transmembrane helix</keyword>
<dbReference type="InterPro" id="IPR004835">
    <property type="entry name" value="Chitin_synth"/>
</dbReference>
<keyword evidence="7" id="KW-1185">Reference proteome</keyword>
<feature type="non-terminal residue" evidence="6">
    <location>
        <position position="1"/>
    </location>
</feature>
<evidence type="ECO:0000313" key="6">
    <source>
        <dbReference type="EMBL" id="MEQ2179724.1"/>
    </source>
</evidence>
<feature type="compositionally biased region" description="Polar residues" evidence="4">
    <location>
        <begin position="171"/>
        <end position="191"/>
    </location>
</feature>
<evidence type="ECO:0000256" key="5">
    <source>
        <dbReference type="SAM" id="Phobius"/>
    </source>
</evidence>
<feature type="transmembrane region" description="Helical" evidence="5">
    <location>
        <begin position="75"/>
        <end position="98"/>
    </location>
</feature>
<evidence type="ECO:0000256" key="2">
    <source>
        <dbReference type="ARBA" id="ARBA00022692"/>
    </source>
</evidence>
<feature type="transmembrane region" description="Helical" evidence="5">
    <location>
        <begin position="118"/>
        <end position="139"/>
    </location>
</feature>
<evidence type="ECO:0000256" key="1">
    <source>
        <dbReference type="ARBA" id="ARBA00004141"/>
    </source>
</evidence>